<dbReference type="RefSeq" id="WP_345024589.1">
    <property type="nucleotide sequence ID" value="NZ_BAABDO010000128.1"/>
</dbReference>
<dbReference type="EMBL" id="BAABDO010000128">
    <property type="protein sequence ID" value="GAA4155069.1"/>
    <property type="molecule type" value="Genomic_DNA"/>
</dbReference>
<organism evidence="1 2">
    <name type="scientific">Actinomadura keratinilytica</name>
    <dbReference type="NCBI Taxonomy" id="547461"/>
    <lineage>
        <taxon>Bacteria</taxon>
        <taxon>Bacillati</taxon>
        <taxon>Actinomycetota</taxon>
        <taxon>Actinomycetes</taxon>
        <taxon>Streptosporangiales</taxon>
        <taxon>Thermomonosporaceae</taxon>
        <taxon>Actinomadura</taxon>
    </lineage>
</organism>
<gene>
    <name evidence="1" type="ORF">GCM10022416_55240</name>
</gene>
<dbReference type="Gene3D" id="3.40.50.300">
    <property type="entry name" value="P-loop containing nucleotide triphosphate hydrolases"/>
    <property type="match status" value="1"/>
</dbReference>
<dbReference type="Proteomes" id="UP001500266">
    <property type="component" value="Unassembled WGS sequence"/>
</dbReference>
<keyword evidence="2" id="KW-1185">Reference proteome</keyword>
<dbReference type="InterPro" id="IPR027417">
    <property type="entry name" value="P-loop_NTPase"/>
</dbReference>
<name>A0ABP7ZE93_9ACTN</name>
<proteinExistence type="predicted"/>
<evidence type="ECO:0000313" key="2">
    <source>
        <dbReference type="Proteomes" id="UP001500266"/>
    </source>
</evidence>
<reference evidence="2" key="1">
    <citation type="journal article" date="2019" name="Int. J. Syst. Evol. Microbiol.">
        <title>The Global Catalogue of Microorganisms (GCM) 10K type strain sequencing project: providing services to taxonomists for standard genome sequencing and annotation.</title>
        <authorList>
            <consortium name="The Broad Institute Genomics Platform"/>
            <consortium name="The Broad Institute Genome Sequencing Center for Infectious Disease"/>
            <person name="Wu L."/>
            <person name="Ma J."/>
        </authorList>
    </citation>
    <scope>NUCLEOTIDE SEQUENCE [LARGE SCALE GENOMIC DNA]</scope>
    <source>
        <strain evidence="2">JCM 17316</strain>
    </source>
</reference>
<dbReference type="SUPFAM" id="SSF52540">
    <property type="entry name" value="P-loop containing nucleoside triphosphate hydrolases"/>
    <property type="match status" value="1"/>
</dbReference>
<protein>
    <recommendedName>
        <fullName evidence="3">Transfer protein</fullName>
    </recommendedName>
</protein>
<sequence length="490" mass="52964">MTTMLAPSGQASGQVVELMLEVPPGKVIQYDMARLCSALGVDDPTRVAVETDGLRRAIVTIYPANPLAEIRGVTRTDLVMDRHGRITVGRYHNGRPVRRRLFDPRTGSAQRFLLFGTTGSGKSRTVHLELIAEKINGVVSWVADLKHGQSVPEARGAVDWFGTTAEETILMLEGAVGVAKERMIRYARLGRTAFLPWHPDPLLHVTVDEANRLLEKGAPYRDRATYLIRELGRTGRSVGVGIRLAAQASHLEELGGSDTLRAMLKEGEVTLLRWSSSMMRQLVADGLLPAGAQLMPIPKTLQQATLVSQFDEADDDDEEAGGTQGMAYVLSSQHPTSLMRHYRVGAIEPTPGLDPEILALYGDDEPARLEAASWEAAGRAYEYRHDPHAMATLCAQLASEHTSDPVAPTQFVRDEAPAPAPTKGRLLDDRIIDVLRNAQAPMTADDILAGVLADGGKQVSLGSVRNTLGGLVDSGDVVRAGHGLYATPTS</sequence>
<evidence type="ECO:0008006" key="3">
    <source>
        <dbReference type="Google" id="ProtNLM"/>
    </source>
</evidence>
<evidence type="ECO:0000313" key="1">
    <source>
        <dbReference type="EMBL" id="GAA4155069.1"/>
    </source>
</evidence>
<accession>A0ABP7ZE93</accession>
<comment type="caution">
    <text evidence="1">The sequence shown here is derived from an EMBL/GenBank/DDBJ whole genome shotgun (WGS) entry which is preliminary data.</text>
</comment>